<feature type="region of interest" description="Disordered" evidence="1">
    <location>
        <begin position="131"/>
        <end position="296"/>
    </location>
</feature>
<evidence type="ECO:0000313" key="2">
    <source>
        <dbReference type="EMBL" id="SDI01177.1"/>
    </source>
</evidence>
<keyword evidence="3" id="KW-1185">Reference proteome</keyword>
<evidence type="ECO:0000313" key="3">
    <source>
        <dbReference type="Proteomes" id="UP000183263"/>
    </source>
</evidence>
<dbReference type="AlphaFoldDB" id="A0A1G8H3H3"/>
<dbReference type="Pfam" id="PF13730">
    <property type="entry name" value="HTH_36"/>
    <property type="match status" value="1"/>
</dbReference>
<feature type="compositionally biased region" description="Low complexity" evidence="1">
    <location>
        <begin position="161"/>
        <end position="171"/>
    </location>
</feature>
<gene>
    <name evidence="2" type="ORF">SAMN05444695_104300</name>
</gene>
<feature type="compositionally biased region" description="Basic and acidic residues" evidence="1">
    <location>
        <begin position="151"/>
        <end position="160"/>
    </location>
</feature>
<feature type="compositionally biased region" description="Low complexity" evidence="1">
    <location>
        <begin position="202"/>
        <end position="216"/>
    </location>
</feature>
<reference evidence="2 3" key="1">
    <citation type="submission" date="2016-10" db="EMBL/GenBank/DDBJ databases">
        <authorList>
            <person name="de Groot N.N."/>
        </authorList>
    </citation>
    <scope>NUCLEOTIDE SEQUENCE [LARGE SCALE GENOMIC DNA]</scope>
    <source>
        <strain evidence="2 3">DSM 44892</strain>
    </source>
</reference>
<dbReference type="EMBL" id="FNDN01000004">
    <property type="protein sequence ID" value="SDI01177.1"/>
    <property type="molecule type" value="Genomic_DNA"/>
</dbReference>
<dbReference type="Proteomes" id="UP000183263">
    <property type="component" value="Unassembled WGS sequence"/>
</dbReference>
<organism evidence="2 3">
    <name type="scientific">Rhodococcus triatomae</name>
    <dbReference type="NCBI Taxonomy" id="300028"/>
    <lineage>
        <taxon>Bacteria</taxon>
        <taxon>Bacillati</taxon>
        <taxon>Actinomycetota</taxon>
        <taxon>Actinomycetes</taxon>
        <taxon>Mycobacteriales</taxon>
        <taxon>Nocardiaceae</taxon>
        <taxon>Rhodococcus</taxon>
    </lineage>
</organism>
<protein>
    <recommendedName>
        <fullName evidence="4">Helix-turn-helix domain-containing protein</fullName>
    </recommendedName>
</protein>
<sequence length="296" mass="31377">MPGKGVSRKIEDWVWKVPLDPSPRASVRTQRGILAFIAKHAGGSYSSWPSVRLIATPFGMTPRGVRLVLDALELQGLILRARRVTKHGDETSVRYYINHPDAPHVTGIGGGDDTFDELVAAGARQIEAVERANASNASHSNVHIRMRPRHPARDWADSDGGRAALAAAGIPAPKPRGRLSPALLSAWNNGTGNDPADPVDNPPSSASESVPESGRSGNCRSAPPLNGSSAPGELPFSTGGTAVHPLREPRREPTTEPTTDEPIGNLARAPHLTPVDKADRDDTDDDARAADDPVSS</sequence>
<accession>A0A1G8H3H3</accession>
<proteinExistence type="predicted"/>
<feature type="compositionally biased region" description="Basic and acidic residues" evidence="1">
    <location>
        <begin position="245"/>
        <end position="254"/>
    </location>
</feature>
<evidence type="ECO:0008006" key="4">
    <source>
        <dbReference type="Google" id="ProtNLM"/>
    </source>
</evidence>
<evidence type="ECO:0000256" key="1">
    <source>
        <dbReference type="SAM" id="MobiDB-lite"/>
    </source>
</evidence>
<name>A0A1G8H3H3_9NOCA</name>
<feature type="compositionally biased region" description="Basic and acidic residues" evidence="1">
    <location>
        <begin position="274"/>
        <end position="296"/>
    </location>
</feature>